<proteinExistence type="predicted"/>
<accession>A0AC35U2C8</accession>
<dbReference type="Proteomes" id="UP000095286">
    <property type="component" value="Unplaced"/>
</dbReference>
<organism evidence="1 2">
    <name type="scientific">Rhabditophanes sp. KR3021</name>
    <dbReference type="NCBI Taxonomy" id="114890"/>
    <lineage>
        <taxon>Eukaryota</taxon>
        <taxon>Metazoa</taxon>
        <taxon>Ecdysozoa</taxon>
        <taxon>Nematoda</taxon>
        <taxon>Chromadorea</taxon>
        <taxon>Rhabditida</taxon>
        <taxon>Tylenchina</taxon>
        <taxon>Panagrolaimomorpha</taxon>
        <taxon>Strongyloidoidea</taxon>
        <taxon>Alloionematidae</taxon>
        <taxon>Rhabditophanes</taxon>
    </lineage>
</organism>
<protein>
    <submittedName>
        <fullName evidence="2">GDNF domain-containing protein</fullName>
    </submittedName>
</protein>
<name>A0AC35U2C8_9BILA</name>
<evidence type="ECO:0000313" key="2">
    <source>
        <dbReference type="WBParaSite" id="RSKR_0000639300.1"/>
    </source>
</evidence>
<reference evidence="2" key="1">
    <citation type="submission" date="2016-11" db="UniProtKB">
        <authorList>
            <consortium name="WormBaseParasite"/>
        </authorList>
    </citation>
    <scope>IDENTIFICATION</scope>
    <source>
        <strain evidence="2">KR3021</strain>
    </source>
</reference>
<sequence length="301" mass="34784">MYFQTIHSLLALIFFQLDVTSSQPPPSAGSKLNSLNTFSDLIGNQKLLPDKKTPLKKEPKIEEMMAPTEGKAPQENGEEKGSQLMIIDNTFPLRLNVFCRLTSQFARDRFCYSNLDAYIITCANNVFPLHLASFCIGFKKVCGKVNYPNEKWCDKEFHLYQKFCATKDRCGCALHTQQHCDYYNNTKNPEVDRLIQQCHCNPYQCLVNKRGLHTAEWCQRYELFCDAEKRQNEAEELSQLMDKAVIVHQQCIQFLNFANVLCNPFGPDYDAERCTKFLFDCELISNFDDEDIITKSAKWGR</sequence>
<dbReference type="WBParaSite" id="RSKR_0000639300.1">
    <property type="protein sequence ID" value="RSKR_0000639300.1"/>
    <property type="gene ID" value="RSKR_0000639300"/>
</dbReference>
<evidence type="ECO:0000313" key="1">
    <source>
        <dbReference type="Proteomes" id="UP000095286"/>
    </source>
</evidence>